<evidence type="ECO:0000313" key="4">
    <source>
        <dbReference type="Proteomes" id="UP001190002"/>
    </source>
</evidence>
<keyword evidence="5" id="KW-1185">Reference proteome</keyword>
<dbReference type="SUPFAM" id="SSF69279">
    <property type="entry name" value="Phage tail proteins"/>
    <property type="match status" value="1"/>
</dbReference>
<dbReference type="RefSeq" id="WP_222328791.1">
    <property type="nucleotide sequence ID" value="NZ_CATVXE010000006.1"/>
</dbReference>
<dbReference type="EMBL" id="CAUDKV010000012">
    <property type="protein sequence ID" value="CAJ0878689.1"/>
    <property type="molecule type" value="Genomic_DNA"/>
</dbReference>
<evidence type="ECO:0000313" key="2">
    <source>
        <dbReference type="EMBL" id="CAJ0682343.1"/>
    </source>
</evidence>
<evidence type="ECO:0000256" key="1">
    <source>
        <dbReference type="SAM" id="MobiDB-lite"/>
    </source>
</evidence>
<evidence type="ECO:0000313" key="5">
    <source>
        <dbReference type="Proteomes" id="UP001190452"/>
    </source>
</evidence>
<evidence type="ECO:0000313" key="3">
    <source>
        <dbReference type="EMBL" id="CAJ0878689.1"/>
    </source>
</evidence>
<dbReference type="Proteomes" id="UP001190002">
    <property type="component" value="Unassembled WGS sequence"/>
</dbReference>
<accession>A0AAD2EHH6</accession>
<reference evidence="2 5" key="1">
    <citation type="submission" date="2023-07" db="EMBL/GenBank/DDBJ databases">
        <authorList>
            <person name="Peeters C."/>
        </authorList>
    </citation>
    <scope>NUCLEOTIDE SEQUENCE</scope>
    <source>
        <strain evidence="3 5">R-77569</strain>
        <strain evidence="2">R-77591</strain>
    </source>
</reference>
<feature type="region of interest" description="Disordered" evidence="1">
    <location>
        <begin position="198"/>
        <end position="227"/>
    </location>
</feature>
<organism evidence="2 4">
    <name type="scientific">Ralstonia mannitolilytica</name>
    <dbReference type="NCBI Taxonomy" id="105219"/>
    <lineage>
        <taxon>Bacteria</taxon>
        <taxon>Pseudomonadati</taxon>
        <taxon>Pseudomonadota</taxon>
        <taxon>Betaproteobacteria</taxon>
        <taxon>Burkholderiales</taxon>
        <taxon>Burkholderiaceae</taxon>
        <taxon>Ralstonia</taxon>
    </lineage>
</organism>
<protein>
    <recommendedName>
        <fullName evidence="6">Phage late control D family protein</fullName>
    </recommendedName>
</protein>
<dbReference type="Pfam" id="PF05954">
    <property type="entry name" value="Phage_GPD"/>
    <property type="match status" value="1"/>
</dbReference>
<sequence>MTFITQDRIAPAFRITADDTDITAGILARFKWLRVCDESGLQSDLLEIGLADHDAAKPLKIPRTGAELRVWLGYDGKPTVDKGLFVVDEIELQGPPDEMVIRARAAVYDQTKLGKTDLQTQKVRNWPNGTKLGAMVQKIAKEHDMQAVVADSIASIVLPHLAQTSESDISFLIRVLKNYDLVVKPQAGRLIVAKRGESKRPNGEAMSAVTVDRSQTSHHSMTKARRERPGTVVAFFHDTRAAKRIEVSVGSGDPVKQIRHFFPTQDAALAAAQAALDKRERGEHRLSFSMVGDPALTAERPLTVTGFRDGINGDWLIRRVEHHIDGGGYRCDVEAELPNGAPED</sequence>
<name>A0AAD2EHH6_9RALS</name>
<proteinExistence type="predicted"/>
<dbReference type="AlphaFoldDB" id="A0AAD2EHH6"/>
<dbReference type="Proteomes" id="UP001190452">
    <property type="component" value="Unassembled WGS sequence"/>
</dbReference>
<gene>
    <name evidence="3" type="ORF">R77569_03010</name>
    <name evidence="2" type="ORF">R77591_01793</name>
</gene>
<dbReference type="EMBL" id="CATVXE010000006">
    <property type="protein sequence ID" value="CAJ0682343.1"/>
    <property type="molecule type" value="Genomic_DNA"/>
</dbReference>
<evidence type="ECO:0008006" key="6">
    <source>
        <dbReference type="Google" id="ProtNLM"/>
    </source>
</evidence>
<comment type="caution">
    <text evidence="2">The sequence shown here is derived from an EMBL/GenBank/DDBJ whole genome shotgun (WGS) entry which is preliminary data.</text>
</comment>